<dbReference type="AlphaFoldDB" id="A0A1C0A6G8"/>
<dbReference type="EMBL" id="LWDV01000010">
    <property type="protein sequence ID" value="OCL25703.1"/>
    <property type="molecule type" value="Genomic_DNA"/>
</dbReference>
<evidence type="ECO:0000313" key="1">
    <source>
        <dbReference type="EMBL" id="OCL25703.1"/>
    </source>
</evidence>
<proteinExistence type="predicted"/>
<name>A0A1C0A6G8_9FIRM</name>
<reference evidence="1 2" key="2">
    <citation type="submission" date="2016-08" db="EMBL/GenBank/DDBJ databases">
        <title>Orenia metallireducens sp. nov. strain Z6, a Novel Metal-reducing Firmicute from the Deep Subsurface.</title>
        <authorList>
            <person name="Maxim B.I."/>
            <person name="Kenneth K."/>
            <person name="Flynn T.M."/>
            <person name="Oloughlin E.J."/>
            <person name="Locke R.A."/>
            <person name="Weber J.R."/>
            <person name="Egan S.M."/>
            <person name="Mackie R.I."/>
            <person name="Cann I.K."/>
        </authorList>
    </citation>
    <scope>NUCLEOTIDE SEQUENCE [LARGE SCALE GENOMIC DNA]</scope>
    <source>
        <strain evidence="1 2">Z6</strain>
    </source>
</reference>
<reference evidence="2" key="1">
    <citation type="submission" date="2016-07" db="EMBL/GenBank/DDBJ databases">
        <authorList>
            <person name="Florea S."/>
            <person name="Webb J.S."/>
            <person name="Jaromczyk J."/>
            <person name="Schardl C.L."/>
        </authorList>
    </citation>
    <scope>NUCLEOTIDE SEQUENCE [LARGE SCALE GENOMIC DNA]</scope>
    <source>
        <strain evidence="2">Z6</strain>
    </source>
</reference>
<organism evidence="1 2">
    <name type="scientific">Orenia metallireducens</name>
    <dbReference type="NCBI Taxonomy" id="1413210"/>
    <lineage>
        <taxon>Bacteria</taxon>
        <taxon>Bacillati</taxon>
        <taxon>Bacillota</taxon>
        <taxon>Clostridia</taxon>
        <taxon>Halanaerobiales</taxon>
        <taxon>Halobacteroidaceae</taxon>
        <taxon>Orenia</taxon>
    </lineage>
</organism>
<dbReference type="Proteomes" id="UP000093514">
    <property type="component" value="Unassembled WGS sequence"/>
</dbReference>
<keyword evidence="2" id="KW-1185">Reference proteome</keyword>
<protein>
    <submittedName>
        <fullName evidence="1">Uncharacterized protein</fullName>
    </submittedName>
</protein>
<dbReference type="RefSeq" id="WP_068719613.1">
    <property type="nucleotide sequence ID" value="NZ_LWDV01000010.1"/>
</dbReference>
<evidence type="ECO:0000313" key="2">
    <source>
        <dbReference type="Proteomes" id="UP000093514"/>
    </source>
</evidence>
<comment type="caution">
    <text evidence="1">The sequence shown here is derived from an EMBL/GenBank/DDBJ whole genome shotgun (WGS) entry which is preliminary data.</text>
</comment>
<accession>A0A1C0A6G8</accession>
<sequence>MDDLTVEDGKLIGVNPKSKLQKIISAGKSHPFYGMVEKTKRVLEKGIDGIPDMKKSIEFYNGSFVDINVKYGFGTNQIDSWFDDCVPDCASEYKLIDVHG</sequence>
<gene>
    <name evidence="1" type="ORF">U472_15355</name>
</gene>